<dbReference type="Proteomes" id="UP001597419">
    <property type="component" value="Unassembled WGS sequence"/>
</dbReference>
<organism evidence="2 3">
    <name type="scientific">Amycolatopsis samaneae</name>
    <dbReference type="NCBI Taxonomy" id="664691"/>
    <lineage>
        <taxon>Bacteria</taxon>
        <taxon>Bacillati</taxon>
        <taxon>Actinomycetota</taxon>
        <taxon>Actinomycetes</taxon>
        <taxon>Pseudonocardiales</taxon>
        <taxon>Pseudonocardiaceae</taxon>
        <taxon>Amycolatopsis</taxon>
    </lineage>
</organism>
<name>A0ABW5GEW0_9PSEU</name>
<feature type="compositionally biased region" description="Low complexity" evidence="1">
    <location>
        <begin position="64"/>
        <end position="82"/>
    </location>
</feature>
<dbReference type="EMBL" id="JBHUKU010000004">
    <property type="protein sequence ID" value="MFD2458664.1"/>
    <property type="molecule type" value="Genomic_DNA"/>
</dbReference>
<sequence>MTTRAASAENHDQDRCVLGCRTREGLPFPVQHGYRTCDPCADALRTDIQELARLFPELVHAAVPSGGSPSTGRTSPGYGSRSPARDTVLVLTDRRTRAEDDGDPHSVLEILSSWADNIREDTGMGMPDANAREAGSLLVGWLDFTANQPWAGKLDTPLSKLRDEITEQLGLTPRTVVGEAAFLVEWLDWITRQYWVTDLADEIRDLLFMVRTVTGTAEATIPVGTCPVPSETPGWPCGAQLRVRANAEWITCPRCRTRWPRASWDELSDAQGTPVSDVAALSAWLTVPPGTLRRWRSEDGWTNHGSRRRPLYERNAVLASWQRRRGALLAG</sequence>
<dbReference type="RefSeq" id="WP_345387588.1">
    <property type="nucleotide sequence ID" value="NZ_BAABHG010000002.1"/>
</dbReference>
<accession>A0ABW5GEW0</accession>
<reference evidence="3" key="1">
    <citation type="journal article" date="2019" name="Int. J. Syst. Evol. Microbiol.">
        <title>The Global Catalogue of Microorganisms (GCM) 10K type strain sequencing project: providing services to taxonomists for standard genome sequencing and annotation.</title>
        <authorList>
            <consortium name="The Broad Institute Genomics Platform"/>
            <consortium name="The Broad Institute Genome Sequencing Center for Infectious Disease"/>
            <person name="Wu L."/>
            <person name="Ma J."/>
        </authorList>
    </citation>
    <scope>NUCLEOTIDE SEQUENCE [LARGE SCALE GENOMIC DNA]</scope>
    <source>
        <strain evidence="3">CGMCC 4.7643</strain>
    </source>
</reference>
<proteinExistence type="predicted"/>
<gene>
    <name evidence="2" type="ORF">ACFSYJ_08635</name>
</gene>
<feature type="region of interest" description="Disordered" evidence="1">
    <location>
        <begin position="62"/>
        <end position="86"/>
    </location>
</feature>
<keyword evidence="3" id="KW-1185">Reference proteome</keyword>
<comment type="caution">
    <text evidence="2">The sequence shown here is derived from an EMBL/GenBank/DDBJ whole genome shotgun (WGS) entry which is preliminary data.</text>
</comment>
<evidence type="ECO:0000313" key="2">
    <source>
        <dbReference type="EMBL" id="MFD2458664.1"/>
    </source>
</evidence>
<evidence type="ECO:0000313" key="3">
    <source>
        <dbReference type="Proteomes" id="UP001597419"/>
    </source>
</evidence>
<evidence type="ECO:0000256" key="1">
    <source>
        <dbReference type="SAM" id="MobiDB-lite"/>
    </source>
</evidence>
<protein>
    <submittedName>
        <fullName evidence="2">Uncharacterized protein</fullName>
    </submittedName>
</protein>